<dbReference type="RefSeq" id="WP_024330587.1">
    <property type="nucleotide sequence ID" value="NZ_JASOXK010000012.1"/>
</dbReference>
<dbReference type="EC" id="6.3.5.13" evidence="2"/>
<accession>A0A2I1IQM3</accession>
<feature type="active site" description="Nucleophile" evidence="2">
    <location>
        <position position="93"/>
    </location>
</feature>
<name>A0A2I1IQM3_9ACTO</name>
<keyword evidence="4" id="KW-0808">Transferase</keyword>
<dbReference type="GO" id="GO:0008360">
    <property type="term" value="P:regulation of cell shape"/>
    <property type="evidence" value="ECO:0007669"/>
    <property type="project" value="UniProtKB-KW"/>
</dbReference>
<dbReference type="GO" id="GO:0016740">
    <property type="term" value="F:transferase activity"/>
    <property type="evidence" value="ECO:0007669"/>
    <property type="project" value="UniProtKB-KW"/>
</dbReference>
<dbReference type="GO" id="GO:0009236">
    <property type="term" value="P:cobalamin biosynthetic process"/>
    <property type="evidence" value="ECO:0007669"/>
    <property type="project" value="InterPro"/>
</dbReference>
<feature type="domain" description="CobB/CobQ-like glutamine amidotransferase" evidence="3">
    <location>
        <begin position="6"/>
        <end position="236"/>
    </location>
</feature>
<organism evidence="4 5">
    <name type="scientific">Winkia neuii</name>
    <dbReference type="NCBI Taxonomy" id="33007"/>
    <lineage>
        <taxon>Bacteria</taxon>
        <taxon>Bacillati</taxon>
        <taxon>Actinomycetota</taxon>
        <taxon>Actinomycetes</taxon>
        <taxon>Actinomycetales</taxon>
        <taxon>Actinomycetaceae</taxon>
        <taxon>Winkia</taxon>
    </lineage>
</organism>
<dbReference type="STRING" id="33007.HMPREF3198_01043"/>
<dbReference type="GO" id="GO:0071555">
    <property type="term" value="P:cell wall organization"/>
    <property type="evidence" value="ECO:0007669"/>
    <property type="project" value="UniProtKB-KW"/>
</dbReference>
<dbReference type="AlphaFoldDB" id="A0A2I1IQM3"/>
<evidence type="ECO:0000256" key="1">
    <source>
        <dbReference type="ARBA" id="ARBA00022962"/>
    </source>
</evidence>
<comment type="catalytic activity">
    <reaction evidence="2">
        <text>beta-D-GlcNAc-(1-&gt;4)-Mur2Ac(oyl-L-Ala-gamma-D-Glu-L-Lys-D-Ala-D-Ala)-di-trans,octa-cis-undecaprenyl diphosphate + L-glutamine + ATP + H2O = beta-D-GlcNAc-(1-&gt;4)-Mur2Ac(oyl-L-Ala-D-isoglutaminyl-L-Lys-D-Ala-D-Ala)-di-trans,octa-cis-undecaprenyl diphosphate + L-glutamate + ADP + phosphate + H(+)</text>
        <dbReference type="Rhea" id="RHEA:57928"/>
        <dbReference type="ChEBI" id="CHEBI:15377"/>
        <dbReference type="ChEBI" id="CHEBI:15378"/>
        <dbReference type="ChEBI" id="CHEBI:29985"/>
        <dbReference type="ChEBI" id="CHEBI:30616"/>
        <dbReference type="ChEBI" id="CHEBI:43474"/>
        <dbReference type="ChEBI" id="CHEBI:58359"/>
        <dbReference type="ChEBI" id="CHEBI:60033"/>
        <dbReference type="ChEBI" id="CHEBI:62233"/>
        <dbReference type="ChEBI" id="CHEBI:456216"/>
        <dbReference type="EC" id="6.3.5.13"/>
    </reaction>
</comment>
<proteinExistence type="inferred from homology"/>
<dbReference type="Gene3D" id="3.40.50.880">
    <property type="match status" value="1"/>
</dbReference>
<dbReference type="InterPro" id="IPR011698">
    <property type="entry name" value="GATase_3"/>
</dbReference>
<gene>
    <name evidence="2" type="primary">gatD</name>
    <name evidence="4" type="ORF">CYJ19_02225</name>
</gene>
<dbReference type="SUPFAM" id="SSF52317">
    <property type="entry name" value="Class I glutamine amidotransferase-like"/>
    <property type="match status" value="1"/>
</dbReference>
<protein>
    <recommendedName>
        <fullName evidence="2">Lipid II isoglutaminyl synthase (glutamine-hydrolyzing) subunit GatD</fullName>
        <ecNumber evidence="2">6.3.5.13</ecNumber>
    </recommendedName>
    <alternativeName>
        <fullName evidence="2">Lipid II isoglutaminyl synthase glutaminase subunit</fullName>
        <ecNumber evidence="2">3.5.1.2</ecNumber>
    </alternativeName>
</protein>
<dbReference type="PANTHER" id="PTHR21343:SF9">
    <property type="entry name" value="LIPID II ISOGLUTAMINYL SYNTHASE (GLUTAMINE-HYDROLYZING) SUBUNIT GATD"/>
    <property type="match status" value="1"/>
</dbReference>
<comment type="caution">
    <text evidence="4">The sequence shown here is derived from an EMBL/GenBank/DDBJ whole genome shotgun (WGS) entry which is preliminary data.</text>
</comment>
<keyword evidence="2" id="KW-0961">Cell wall biogenesis/degradation</keyword>
<comment type="catalytic activity">
    <reaction evidence="2">
        <text>L-glutamine + H2O = L-glutamate + NH4(+)</text>
        <dbReference type="Rhea" id="RHEA:15889"/>
        <dbReference type="ChEBI" id="CHEBI:15377"/>
        <dbReference type="ChEBI" id="CHEBI:28938"/>
        <dbReference type="ChEBI" id="CHEBI:29985"/>
        <dbReference type="ChEBI" id="CHEBI:58359"/>
        <dbReference type="EC" id="3.5.1.2"/>
    </reaction>
</comment>
<evidence type="ECO:0000259" key="3">
    <source>
        <dbReference type="Pfam" id="PF07685"/>
    </source>
</evidence>
<keyword evidence="1 2" id="KW-0315">Glutamine amidotransferase</keyword>
<keyword evidence="2" id="KW-0573">Peptidoglycan synthesis</keyword>
<feature type="binding site" evidence="2">
    <location>
        <position position="127"/>
    </location>
    <ligand>
        <name>substrate</name>
    </ligand>
</feature>
<feature type="active site" evidence="2">
    <location>
        <position position="229"/>
    </location>
</feature>
<keyword evidence="2" id="KW-0436">Ligase</keyword>
<dbReference type="EMBL" id="PKKO01000001">
    <property type="protein sequence ID" value="PKY73421.1"/>
    <property type="molecule type" value="Genomic_DNA"/>
</dbReference>
<evidence type="ECO:0000256" key="2">
    <source>
        <dbReference type="HAMAP-Rule" id="MF_02213"/>
    </source>
</evidence>
<keyword evidence="2" id="KW-0133">Cell shape</keyword>
<dbReference type="InterPro" id="IPR033949">
    <property type="entry name" value="CobQ_GATase1"/>
</dbReference>
<reference evidence="4 5" key="1">
    <citation type="submission" date="2017-12" db="EMBL/GenBank/DDBJ databases">
        <title>Phylogenetic diversity of female urinary microbiome.</title>
        <authorList>
            <person name="Thomas-White K."/>
            <person name="Wolfe A.J."/>
        </authorList>
    </citation>
    <scope>NUCLEOTIDE SEQUENCE [LARGE SCALE GENOMIC DNA]</scope>
    <source>
        <strain evidence="4 5">UMB0402</strain>
    </source>
</reference>
<dbReference type="GO" id="GO:0140282">
    <property type="term" value="F:carbon-nitrogen ligase activity on lipid II"/>
    <property type="evidence" value="ECO:0007669"/>
    <property type="project" value="UniProtKB-UniRule"/>
</dbReference>
<comment type="similarity">
    <text evidence="2">Belongs to the CobB/CobQ family. GatD subfamily.</text>
</comment>
<dbReference type="GO" id="GO:0009252">
    <property type="term" value="P:peptidoglycan biosynthetic process"/>
    <property type="evidence" value="ECO:0007669"/>
    <property type="project" value="UniProtKB-UniRule"/>
</dbReference>
<comment type="pathway">
    <text evidence="2">Cell wall biogenesis; peptidoglycan biosynthesis.</text>
</comment>
<dbReference type="InterPro" id="IPR043702">
    <property type="entry name" value="Lipid_II_synth_GatD"/>
</dbReference>
<dbReference type="GeneID" id="35866175"/>
<keyword evidence="5" id="KW-1185">Reference proteome</keyword>
<dbReference type="Proteomes" id="UP000235122">
    <property type="component" value="Unassembled WGS sequence"/>
</dbReference>
<dbReference type="EC" id="3.5.1.2" evidence="2"/>
<dbReference type="CDD" id="cd01750">
    <property type="entry name" value="GATase1_CobQ"/>
    <property type="match status" value="1"/>
</dbReference>
<keyword evidence="2" id="KW-0378">Hydrolase</keyword>
<dbReference type="UniPathway" id="UPA00219"/>
<evidence type="ECO:0000313" key="5">
    <source>
        <dbReference type="Proteomes" id="UP000235122"/>
    </source>
</evidence>
<dbReference type="Pfam" id="PF07685">
    <property type="entry name" value="GATase_3"/>
    <property type="match status" value="1"/>
</dbReference>
<evidence type="ECO:0000313" key="4">
    <source>
        <dbReference type="EMBL" id="PKY73421.1"/>
    </source>
</evidence>
<sequence length="282" mass="29276">MTDALRIGVLMPEVLGTYGDSGNAVILAQRARWRGYEAQIVHVGVSEAIPAELDIYTLGGGEDIAQTIASRHLAGDTGLKRAVEAGKPVLGVCAALQVLGNWYSDAQGNRTPGAGLLDVVTMPQGARAIGELATTPALDGLTEVLLGFENHGGATMLGQQVRPLGYVQAGIGNGLPGVAPKIDQGISQEAGAKAGVVLDTEVPDGYRARIDGKAVEGAVCGSIVATYMHGPVLARNPQLADYLLAGVLGDLEPLQVEGVDRLRAERLQACEIQQKARRATEG</sequence>
<dbReference type="PANTHER" id="PTHR21343">
    <property type="entry name" value="DETHIOBIOTIN SYNTHETASE"/>
    <property type="match status" value="1"/>
</dbReference>
<comment type="subunit">
    <text evidence="2">Forms a heterodimer with MurT.</text>
</comment>
<dbReference type="GO" id="GO:0004359">
    <property type="term" value="F:glutaminase activity"/>
    <property type="evidence" value="ECO:0007669"/>
    <property type="project" value="UniProtKB-UniRule"/>
</dbReference>
<dbReference type="PROSITE" id="PS51274">
    <property type="entry name" value="GATASE_COBBQ"/>
    <property type="match status" value="1"/>
</dbReference>
<comment type="function">
    <text evidence="2">The lipid II isoglutaminyl synthase complex catalyzes the formation of alpha-D-isoglutamine in the cell wall lipid II stem peptide. The GatD subunit catalyzes the hydrolysis of glutamine to glutamate and ammonia. The resulting ammonia molecule is channeled to the active site of MurT.</text>
</comment>
<dbReference type="InterPro" id="IPR029062">
    <property type="entry name" value="Class_I_gatase-like"/>
</dbReference>
<dbReference type="HAMAP" id="MF_02213">
    <property type="entry name" value="Lipid_II_synth_GatD"/>
    <property type="match status" value="1"/>
</dbReference>